<dbReference type="HOGENOM" id="CLU_014673_0_1_14"/>
<dbReference type="KEGG" id="mgj:MGM1_3380"/>
<evidence type="ECO:0000256" key="3">
    <source>
        <dbReference type="ARBA" id="ARBA00023235"/>
    </source>
</evidence>
<dbReference type="SUPFAM" id="SSF55120">
    <property type="entry name" value="Pseudouridine synthase"/>
    <property type="match status" value="1"/>
</dbReference>
<gene>
    <name evidence="4 9" type="primary">truA</name>
    <name evidence="9" type="ORF">MGM1_3380</name>
</gene>
<evidence type="ECO:0000313" key="10">
    <source>
        <dbReference type="Proteomes" id="UP000030066"/>
    </source>
</evidence>
<dbReference type="PANTHER" id="PTHR11142:SF0">
    <property type="entry name" value="TRNA PSEUDOURIDINE SYNTHASE-LIKE 1"/>
    <property type="match status" value="1"/>
</dbReference>
<dbReference type="InterPro" id="IPR020095">
    <property type="entry name" value="PsdUridine_synth_TruA_C"/>
</dbReference>
<dbReference type="Gene3D" id="3.30.70.580">
    <property type="entry name" value="Pseudouridine synthase I, catalytic domain, N-terminal subdomain"/>
    <property type="match status" value="1"/>
</dbReference>
<name>A0A097SSZ4_9BACT</name>
<evidence type="ECO:0000256" key="2">
    <source>
        <dbReference type="ARBA" id="ARBA00022694"/>
    </source>
</evidence>
<comment type="similarity">
    <text evidence="1 4 7">Belongs to the tRNA pseudouridine synthase TruA family.</text>
</comment>
<evidence type="ECO:0000313" key="9">
    <source>
        <dbReference type="EMBL" id="AIV03710.1"/>
    </source>
</evidence>
<keyword evidence="10" id="KW-1185">Reference proteome</keyword>
<dbReference type="InterPro" id="IPR020097">
    <property type="entry name" value="PsdUridine_synth_TruA_a/b_dom"/>
</dbReference>
<comment type="catalytic activity">
    <reaction evidence="4 7">
        <text>uridine(38/39/40) in tRNA = pseudouridine(38/39/40) in tRNA</text>
        <dbReference type="Rhea" id="RHEA:22376"/>
        <dbReference type="Rhea" id="RHEA-COMP:10085"/>
        <dbReference type="Rhea" id="RHEA-COMP:10087"/>
        <dbReference type="ChEBI" id="CHEBI:65314"/>
        <dbReference type="ChEBI" id="CHEBI:65315"/>
        <dbReference type="EC" id="5.4.99.12"/>
    </reaction>
</comment>
<dbReference type="GO" id="GO:0160147">
    <property type="term" value="F:tRNA pseudouridine(38-40) synthase activity"/>
    <property type="evidence" value="ECO:0007669"/>
    <property type="project" value="UniProtKB-EC"/>
</dbReference>
<dbReference type="eggNOG" id="COG0101">
    <property type="taxonomic scope" value="Bacteria"/>
</dbReference>
<dbReference type="STRING" id="1318617.MGM1_3380"/>
<feature type="domain" description="Pseudouridine synthase I TruA alpha/beta" evidence="8">
    <location>
        <begin position="142"/>
        <end position="241"/>
    </location>
</feature>
<organism evidence="9 10">
    <name type="scientific">Candidatus Malacoplasma girerdii</name>
    <dbReference type="NCBI Taxonomy" id="1318617"/>
    <lineage>
        <taxon>Bacteria</taxon>
        <taxon>Bacillati</taxon>
        <taxon>Mycoplasmatota</taxon>
        <taxon>Mycoplasmoidales</taxon>
        <taxon>Mycoplasmoidaceae</taxon>
        <taxon>Malacoplasma</taxon>
    </lineage>
</organism>
<dbReference type="PANTHER" id="PTHR11142">
    <property type="entry name" value="PSEUDOURIDYLATE SYNTHASE"/>
    <property type="match status" value="1"/>
</dbReference>
<protein>
    <recommendedName>
        <fullName evidence="4">tRNA pseudouridine synthase A</fullName>
        <ecNumber evidence="4">5.4.99.12</ecNumber>
    </recommendedName>
    <alternativeName>
        <fullName evidence="4">tRNA pseudouridine(38-40) synthase</fullName>
    </alternativeName>
    <alternativeName>
        <fullName evidence="4">tRNA pseudouridylate synthase I</fullName>
    </alternativeName>
    <alternativeName>
        <fullName evidence="4">tRNA-uridine isomerase I</fullName>
    </alternativeName>
</protein>
<sequence length="241" mass="27809">MHYLVTVSYDGSNYHGFSRQKNALSIQGVIEDALQSIYRYPIKIIGSGRTDASVHAIDQKIQFTETKANLSTNKVKSLLNKYLPSDIHVVNVKLVNDKFHCLRDVKSKTYIYKINTNTYDVFLSRYMLFVDHKLNIKKLKDAMKLFIGEHDFLSFSSSELTNTIRIIYKFNVTYKKGIYTFKITGNGFLRYMVRMILGSIIAYHDNKLDLQSLRKLLLIPKKGSCQYKLSGNGLCLKKVTY</sequence>
<comment type="subunit">
    <text evidence="4">Homodimer.</text>
</comment>
<dbReference type="Proteomes" id="UP000030066">
    <property type="component" value="Chromosome"/>
</dbReference>
<dbReference type="HAMAP" id="MF_00171">
    <property type="entry name" value="TruA"/>
    <property type="match status" value="1"/>
</dbReference>
<dbReference type="Pfam" id="PF01416">
    <property type="entry name" value="PseudoU_synth_1"/>
    <property type="match status" value="2"/>
</dbReference>
<evidence type="ECO:0000256" key="6">
    <source>
        <dbReference type="PIRSR" id="PIRSR001430-2"/>
    </source>
</evidence>
<accession>A0A097SSZ4</accession>
<keyword evidence="3 4" id="KW-0413">Isomerase</keyword>
<dbReference type="EC" id="5.4.99.12" evidence="4"/>
<dbReference type="GO" id="GO:0003723">
    <property type="term" value="F:RNA binding"/>
    <property type="evidence" value="ECO:0007669"/>
    <property type="project" value="InterPro"/>
</dbReference>
<dbReference type="GO" id="GO:0031119">
    <property type="term" value="P:tRNA pseudouridine synthesis"/>
    <property type="evidence" value="ECO:0007669"/>
    <property type="project" value="UniProtKB-UniRule"/>
</dbReference>
<evidence type="ECO:0000256" key="5">
    <source>
        <dbReference type="PIRSR" id="PIRSR001430-1"/>
    </source>
</evidence>
<dbReference type="InterPro" id="IPR001406">
    <property type="entry name" value="PsdUridine_synth_TruA"/>
</dbReference>
<dbReference type="NCBIfam" id="TIGR00071">
    <property type="entry name" value="hisT_truA"/>
    <property type="match status" value="1"/>
</dbReference>
<comment type="function">
    <text evidence="4">Formation of pseudouridine at positions 38, 39 and 40 in the anticodon stem and loop of transfer RNAs.</text>
</comment>
<dbReference type="Gene3D" id="3.30.70.660">
    <property type="entry name" value="Pseudouridine synthase I, catalytic domain, C-terminal subdomain"/>
    <property type="match status" value="1"/>
</dbReference>
<evidence type="ECO:0000256" key="7">
    <source>
        <dbReference type="RuleBase" id="RU003792"/>
    </source>
</evidence>
<dbReference type="EMBL" id="CP007711">
    <property type="protein sequence ID" value="AIV03710.1"/>
    <property type="molecule type" value="Genomic_DNA"/>
</dbReference>
<dbReference type="InterPro" id="IPR020103">
    <property type="entry name" value="PsdUridine_synth_cat_dom_sf"/>
</dbReference>
<dbReference type="AlphaFoldDB" id="A0A097SSZ4"/>
<evidence type="ECO:0000259" key="8">
    <source>
        <dbReference type="Pfam" id="PF01416"/>
    </source>
</evidence>
<feature type="binding site" evidence="4 6">
    <location>
        <position position="110"/>
    </location>
    <ligand>
        <name>substrate</name>
    </ligand>
</feature>
<evidence type="ECO:0000256" key="4">
    <source>
        <dbReference type="HAMAP-Rule" id="MF_00171"/>
    </source>
</evidence>
<dbReference type="CDD" id="cd02570">
    <property type="entry name" value="PseudoU_synth_EcTruA"/>
    <property type="match status" value="1"/>
</dbReference>
<reference evidence="9 10" key="1">
    <citation type="journal article" date="2014" name="PLoS ONE">
        <title>An emerging Mycoplasma associated with trichomoniasis, vaginal infection and disease.</title>
        <authorList>
            <consortium name="Vaginal Microbiome Consortium"/>
            <person name="Fettweis J.M."/>
            <person name="Serrano M.G."/>
            <person name="Huang B."/>
            <person name="Brooks J.P."/>
            <person name="Glascock A.L."/>
            <person name="Sheth N.U."/>
            <person name="Strauss J.F.III."/>
            <person name="Jefferson K.K."/>
            <person name="Buck G.A."/>
        </authorList>
    </citation>
    <scope>NUCLEOTIDE SEQUENCE [LARGE SCALE GENOMIC DNA]</scope>
    <source>
        <strain evidence="9 10">VCU_M1</strain>
    </source>
</reference>
<dbReference type="InterPro" id="IPR020094">
    <property type="entry name" value="TruA/RsuA/RluB/E/F_N"/>
</dbReference>
<evidence type="ECO:0000256" key="1">
    <source>
        <dbReference type="ARBA" id="ARBA00009375"/>
    </source>
</evidence>
<keyword evidence="2 4" id="KW-0819">tRNA processing</keyword>
<feature type="domain" description="Pseudouridine synthase I TruA alpha/beta" evidence="8">
    <location>
        <begin position="7"/>
        <end position="101"/>
    </location>
</feature>
<dbReference type="FunFam" id="3.30.70.580:FF:000001">
    <property type="entry name" value="tRNA pseudouridine synthase A"/>
    <property type="match status" value="1"/>
</dbReference>
<dbReference type="PIRSF" id="PIRSF001430">
    <property type="entry name" value="tRNA_psdUrid_synth"/>
    <property type="match status" value="1"/>
</dbReference>
<feature type="active site" description="Nucleophile" evidence="4 5">
    <location>
        <position position="51"/>
    </location>
</feature>
<comment type="caution">
    <text evidence="4">Lacks conserved residue(s) required for the propagation of feature annotation.</text>
</comment>
<proteinExistence type="inferred from homology"/>